<evidence type="ECO:0000256" key="2">
    <source>
        <dbReference type="SAM" id="Phobius"/>
    </source>
</evidence>
<proteinExistence type="predicted"/>
<gene>
    <name evidence="3" type="ORF">GCM10018785_23270</name>
</gene>
<reference evidence="3" key="2">
    <citation type="submission" date="2020-09" db="EMBL/GenBank/DDBJ databases">
        <authorList>
            <person name="Sun Q."/>
            <person name="Ohkuma M."/>
        </authorList>
    </citation>
    <scope>NUCLEOTIDE SEQUENCE</scope>
    <source>
        <strain evidence="3">JCM 4784</strain>
    </source>
</reference>
<feature type="region of interest" description="Disordered" evidence="1">
    <location>
        <begin position="155"/>
        <end position="195"/>
    </location>
</feature>
<dbReference type="Pfam" id="PF10002">
    <property type="entry name" value="DUF2243"/>
    <property type="match status" value="1"/>
</dbReference>
<organism evidence="3 4">
    <name type="scientific">Streptomyces longispororuber</name>
    <dbReference type="NCBI Taxonomy" id="68230"/>
    <lineage>
        <taxon>Bacteria</taxon>
        <taxon>Bacillati</taxon>
        <taxon>Actinomycetota</taxon>
        <taxon>Actinomycetes</taxon>
        <taxon>Kitasatosporales</taxon>
        <taxon>Streptomycetaceae</taxon>
        <taxon>Streptomyces</taxon>
    </lineage>
</organism>
<evidence type="ECO:0000313" key="3">
    <source>
        <dbReference type="EMBL" id="GHE53066.1"/>
    </source>
</evidence>
<dbReference type="EMBL" id="BNBT01000025">
    <property type="protein sequence ID" value="GHE53066.1"/>
    <property type="molecule type" value="Genomic_DNA"/>
</dbReference>
<reference evidence="3" key="1">
    <citation type="journal article" date="2014" name="Int. J. Syst. Evol. Microbiol.">
        <title>Complete genome sequence of Corynebacterium casei LMG S-19264T (=DSM 44701T), isolated from a smear-ripened cheese.</title>
        <authorList>
            <consortium name="US DOE Joint Genome Institute (JGI-PGF)"/>
            <person name="Walter F."/>
            <person name="Albersmeier A."/>
            <person name="Kalinowski J."/>
            <person name="Ruckert C."/>
        </authorList>
    </citation>
    <scope>NUCLEOTIDE SEQUENCE</scope>
    <source>
        <strain evidence="3">JCM 4784</strain>
    </source>
</reference>
<comment type="caution">
    <text evidence="3">The sequence shown here is derived from an EMBL/GenBank/DDBJ whole genome shotgun (WGS) entry which is preliminary data.</text>
</comment>
<dbReference type="InterPro" id="IPR018719">
    <property type="entry name" value="DUF2243_membrane"/>
</dbReference>
<evidence type="ECO:0000313" key="4">
    <source>
        <dbReference type="Proteomes" id="UP000608024"/>
    </source>
</evidence>
<feature type="transmembrane region" description="Helical" evidence="2">
    <location>
        <begin position="21"/>
        <end position="44"/>
    </location>
</feature>
<keyword evidence="2" id="KW-1133">Transmembrane helix</keyword>
<feature type="transmembrane region" description="Helical" evidence="2">
    <location>
        <begin position="133"/>
        <end position="154"/>
    </location>
</feature>
<keyword evidence="2" id="KW-0812">Transmembrane</keyword>
<evidence type="ECO:0000256" key="1">
    <source>
        <dbReference type="SAM" id="MobiDB-lite"/>
    </source>
</evidence>
<keyword evidence="4" id="KW-1185">Reference proteome</keyword>
<accession>A0A918ZIA9</accession>
<dbReference type="Proteomes" id="UP000608024">
    <property type="component" value="Unassembled WGS sequence"/>
</dbReference>
<feature type="transmembrane region" description="Helical" evidence="2">
    <location>
        <begin position="64"/>
        <end position="81"/>
    </location>
</feature>
<name>A0A918ZIA9_9ACTN</name>
<protein>
    <recommendedName>
        <fullName evidence="5">DUF2243 domain-containing protein</fullName>
    </recommendedName>
</protein>
<keyword evidence="2" id="KW-0472">Membrane</keyword>
<dbReference type="RefSeq" id="WP_190135805.1">
    <property type="nucleotide sequence ID" value="NZ_BNBT01000025.1"/>
</dbReference>
<dbReference type="AlphaFoldDB" id="A0A918ZIA9"/>
<feature type="transmembrane region" description="Helical" evidence="2">
    <location>
        <begin position="88"/>
        <end position="108"/>
    </location>
</feature>
<evidence type="ECO:0008006" key="5">
    <source>
        <dbReference type="Google" id="ProtNLM"/>
    </source>
</evidence>
<sequence>MSSEPARPAPTAEGPLPRRSLAVCALIGAAVMAAVDEVVFHQILHWHHFYDRSTRGVGLLSDGLLHTAELLGLVAGFFLYADLRRRRALAPAHGVAGVLLGLGAFQLFDGVVDHKLLRLHQIRYGVDVTGYDVAWNAGGLLLLLAGAALAVRAGRRDRDHERDRDHDRDRDHERDRDHDRDRDQGRDRNPDRPTA</sequence>